<dbReference type="Proteomes" id="UP000298050">
    <property type="component" value="Unassembled WGS sequence"/>
</dbReference>
<evidence type="ECO:0000313" key="2">
    <source>
        <dbReference type="Proteomes" id="UP000298050"/>
    </source>
</evidence>
<dbReference type="EMBL" id="SRLE01000007">
    <property type="protein sequence ID" value="TGD73408.1"/>
    <property type="molecule type" value="Genomic_DNA"/>
</dbReference>
<evidence type="ECO:0008006" key="3">
    <source>
        <dbReference type="Google" id="ProtNLM"/>
    </source>
</evidence>
<proteinExistence type="predicted"/>
<evidence type="ECO:0000313" key="1">
    <source>
        <dbReference type="EMBL" id="TGD73408.1"/>
    </source>
</evidence>
<keyword evidence="2" id="KW-1185">Reference proteome</keyword>
<name>A0A4Z0M207_9GAMM</name>
<dbReference type="RefSeq" id="WP_135443541.1">
    <property type="nucleotide sequence ID" value="NZ_SRLE01000007.1"/>
</dbReference>
<reference evidence="1 2" key="1">
    <citation type="submission" date="2019-04" db="EMBL/GenBank/DDBJ databases">
        <title>Taxonomy of novel Haliea sp. from mangrove soil of West Coast of India.</title>
        <authorList>
            <person name="Verma A."/>
            <person name="Kumar P."/>
            <person name="Krishnamurthi S."/>
        </authorList>
    </citation>
    <scope>NUCLEOTIDE SEQUENCE [LARGE SCALE GENOMIC DNA]</scope>
    <source>
        <strain evidence="1 2">SAOS-164</strain>
    </source>
</reference>
<accession>A0A4Z0M207</accession>
<sequence length="273" mass="29836">MRSAILTIVGCVLTVALPARAEGLHPFLETGHSLALGGAWQEGDASLRATVGDLPEVDVKLKELGVDGRDSSLALEYRWRMSPRWSVSALLYTFGQSGSRTVQDEFNYDGIVFEAGVGVDTDIDMDTYIVDLMYSLYRSQRAELQIGGGIHALDIDVAIRGRAFVGGADAEVATAANDLLAPLPNLRAQAFYDLGRDWGVLLSAGWLSASYQDYDGSFTYAHPRIIYAPGEHLGFSLGYQFMEVDLTYTSSSRKESEYDVTFTGPTAVISYRF</sequence>
<comment type="caution">
    <text evidence="1">The sequence shown here is derived from an EMBL/GenBank/DDBJ whole genome shotgun (WGS) entry which is preliminary data.</text>
</comment>
<dbReference type="AlphaFoldDB" id="A0A4Z0M207"/>
<organism evidence="1 2">
    <name type="scientific">Mangrovimicrobium sediminis</name>
    <dbReference type="NCBI Taxonomy" id="2562682"/>
    <lineage>
        <taxon>Bacteria</taxon>
        <taxon>Pseudomonadati</taxon>
        <taxon>Pseudomonadota</taxon>
        <taxon>Gammaproteobacteria</taxon>
        <taxon>Cellvibrionales</taxon>
        <taxon>Halieaceae</taxon>
        <taxon>Mangrovimicrobium</taxon>
    </lineage>
</organism>
<protein>
    <recommendedName>
        <fullName evidence="3">Outer membrane protein beta-barrel domain-containing protein</fullName>
    </recommendedName>
</protein>
<dbReference type="OrthoDB" id="5738254at2"/>
<gene>
    <name evidence="1" type="ORF">E4634_10260</name>
</gene>